<feature type="active site" evidence="11">
    <location>
        <position position="13"/>
    </location>
</feature>
<dbReference type="UniPathway" id="UPA00219"/>
<keyword evidence="9 10" id="KW-0961">Cell wall biogenesis/degradation</keyword>
<keyword evidence="12" id="KW-0479">Metal-binding</keyword>
<evidence type="ECO:0000256" key="13">
    <source>
        <dbReference type="PROSITE-ProRule" id="PRU00409"/>
    </source>
</evidence>
<comment type="cofactor">
    <cofactor evidence="12">
        <name>Mg(2+)</name>
        <dbReference type="ChEBI" id="CHEBI:18420"/>
    </cofactor>
    <cofactor evidence="12">
        <name>Mn(2+)</name>
        <dbReference type="ChEBI" id="CHEBI:29035"/>
    </cofactor>
    <text evidence="12">Binds 2 magnesium or manganese ions per subunit.</text>
</comment>
<evidence type="ECO:0000259" key="14">
    <source>
        <dbReference type="PROSITE" id="PS50975"/>
    </source>
</evidence>
<comment type="pathway">
    <text evidence="10">Cell wall biogenesis; peptidoglycan biosynthesis.</text>
</comment>
<dbReference type="AlphaFoldDB" id="A0A1I0MPZ8"/>
<sequence>MNIVVLAGGTSTERDVSIVTGTMVCNALRRKGHNAIVIDVFLGYEETYNNINDVFHNREDLDVLAQVLKKRTLEVAEIVKKRNVMGESFFGPNVLELCKAADIVFMGLHGSNGEDGKIQGIFDLMEIKYTGTGYLSSALAMNKDITKTILAAAGVPVPGGFTVTSKDVENEQDIPFPCVVKPSCGGSSVGVSIVNNIAEYEKALKEAFVWEDNIVVEEYVKGREFSIGVIEGIALPIIEIAPLNGFYDYKNKYNAGLVDETCPAQLTDEITEKMQAYAVHACFAINLETYGRVDFMLDENNKIFCLEINTLPGMTSTSLLPQEAQATGMSYDQLCEHIIEISMKKYQ</sequence>
<reference evidence="15 16" key="1">
    <citation type="submission" date="2016-10" db="EMBL/GenBank/DDBJ databases">
        <authorList>
            <person name="de Groot N.N."/>
        </authorList>
    </citation>
    <scope>NUCLEOTIDE SEQUENCE [LARGE SCALE GENOMIC DNA]</scope>
    <source>
        <strain evidence="15 16">DSM 9179</strain>
    </source>
</reference>
<dbReference type="GO" id="GO:0046872">
    <property type="term" value="F:metal ion binding"/>
    <property type="evidence" value="ECO:0007669"/>
    <property type="project" value="UniProtKB-KW"/>
</dbReference>
<comment type="subcellular location">
    <subcellularLocation>
        <location evidence="1 10">Cytoplasm</location>
    </subcellularLocation>
</comment>
<feature type="binding site" evidence="12">
    <location>
        <position position="307"/>
    </location>
    <ligand>
        <name>Mg(2+)</name>
        <dbReference type="ChEBI" id="CHEBI:18420"/>
        <label>1</label>
    </ligand>
</feature>
<dbReference type="SMART" id="SM01209">
    <property type="entry name" value="GARS_A"/>
    <property type="match status" value="1"/>
</dbReference>
<protein>
    <recommendedName>
        <fullName evidence="10">D-alanine--D-alanine ligase</fullName>
        <ecNumber evidence="10">6.3.2.4</ecNumber>
    </recommendedName>
    <alternativeName>
        <fullName evidence="10">D-Ala-D-Ala ligase</fullName>
    </alternativeName>
    <alternativeName>
        <fullName evidence="10">D-alanylalanine synthetase</fullName>
    </alternativeName>
</protein>
<evidence type="ECO:0000256" key="8">
    <source>
        <dbReference type="ARBA" id="ARBA00022984"/>
    </source>
</evidence>
<evidence type="ECO:0000256" key="2">
    <source>
        <dbReference type="ARBA" id="ARBA00010871"/>
    </source>
</evidence>
<dbReference type="Pfam" id="PF01820">
    <property type="entry name" value="Dala_Dala_lig_N"/>
    <property type="match status" value="1"/>
</dbReference>
<keyword evidence="8 10" id="KW-0573">Peptidoglycan synthesis</keyword>
<dbReference type="STRING" id="99656.SAMN05421659_10228"/>
<dbReference type="NCBIfam" id="TIGR01205">
    <property type="entry name" value="D_ala_D_alaTIGR"/>
    <property type="match status" value="1"/>
</dbReference>
<dbReference type="GO" id="GO:0005737">
    <property type="term" value="C:cytoplasm"/>
    <property type="evidence" value="ECO:0007669"/>
    <property type="project" value="UniProtKB-SubCell"/>
</dbReference>
<accession>A0A1I0MPZ8</accession>
<dbReference type="PIRSF" id="PIRSF039102">
    <property type="entry name" value="Ddl/VanB"/>
    <property type="match status" value="1"/>
</dbReference>
<dbReference type="OrthoDB" id="9813261at2"/>
<keyword evidence="3 10" id="KW-0963">Cytoplasm</keyword>
<dbReference type="NCBIfam" id="NF002528">
    <property type="entry name" value="PRK01966.1-4"/>
    <property type="match status" value="1"/>
</dbReference>
<dbReference type="PANTHER" id="PTHR23132">
    <property type="entry name" value="D-ALANINE--D-ALANINE LIGASE"/>
    <property type="match status" value="1"/>
</dbReference>
<dbReference type="PROSITE" id="PS50975">
    <property type="entry name" value="ATP_GRASP"/>
    <property type="match status" value="1"/>
</dbReference>
<dbReference type="PANTHER" id="PTHR23132:SF23">
    <property type="entry name" value="D-ALANINE--D-ALANINE LIGASE B"/>
    <property type="match status" value="1"/>
</dbReference>
<dbReference type="InterPro" id="IPR013815">
    <property type="entry name" value="ATP_grasp_subdomain_1"/>
</dbReference>
<dbReference type="RefSeq" id="WP_092450292.1">
    <property type="nucleotide sequence ID" value="NZ_FOJI01000002.1"/>
</dbReference>
<evidence type="ECO:0000313" key="15">
    <source>
        <dbReference type="EMBL" id="SEV90322.1"/>
    </source>
</evidence>
<dbReference type="GO" id="GO:0005524">
    <property type="term" value="F:ATP binding"/>
    <property type="evidence" value="ECO:0007669"/>
    <property type="project" value="UniProtKB-UniRule"/>
</dbReference>
<dbReference type="SUPFAM" id="SSF52440">
    <property type="entry name" value="PreATP-grasp domain"/>
    <property type="match status" value="1"/>
</dbReference>
<keyword evidence="7 10" id="KW-0133">Cell shape</keyword>
<dbReference type="InterPro" id="IPR005905">
    <property type="entry name" value="D_ala_D_ala"/>
</dbReference>
<dbReference type="GO" id="GO:0008716">
    <property type="term" value="F:D-alanine-D-alanine ligase activity"/>
    <property type="evidence" value="ECO:0007669"/>
    <property type="project" value="UniProtKB-UniRule"/>
</dbReference>
<evidence type="ECO:0000256" key="5">
    <source>
        <dbReference type="ARBA" id="ARBA00022741"/>
    </source>
</evidence>
<dbReference type="Gene3D" id="3.30.1490.20">
    <property type="entry name" value="ATP-grasp fold, A domain"/>
    <property type="match status" value="1"/>
</dbReference>
<evidence type="ECO:0000256" key="9">
    <source>
        <dbReference type="ARBA" id="ARBA00023316"/>
    </source>
</evidence>
<evidence type="ECO:0000256" key="7">
    <source>
        <dbReference type="ARBA" id="ARBA00022960"/>
    </source>
</evidence>
<evidence type="ECO:0000256" key="3">
    <source>
        <dbReference type="ARBA" id="ARBA00022490"/>
    </source>
</evidence>
<dbReference type="GO" id="GO:0009252">
    <property type="term" value="P:peptidoglycan biosynthetic process"/>
    <property type="evidence" value="ECO:0007669"/>
    <property type="project" value="UniProtKB-UniRule"/>
</dbReference>
<evidence type="ECO:0000256" key="10">
    <source>
        <dbReference type="HAMAP-Rule" id="MF_00047"/>
    </source>
</evidence>
<feature type="binding site" evidence="12">
    <location>
        <position position="294"/>
    </location>
    <ligand>
        <name>Mg(2+)</name>
        <dbReference type="ChEBI" id="CHEBI:18420"/>
        <label>1</label>
    </ligand>
</feature>
<gene>
    <name evidence="10" type="primary">ddl</name>
    <name evidence="15" type="ORF">SAMN05421659_10228</name>
</gene>
<keyword evidence="6 13" id="KW-0067">ATP-binding</keyword>
<dbReference type="PROSITE" id="PS00843">
    <property type="entry name" value="DALA_DALA_LIGASE_1"/>
    <property type="match status" value="1"/>
</dbReference>
<dbReference type="EMBL" id="FOJI01000002">
    <property type="protein sequence ID" value="SEV90322.1"/>
    <property type="molecule type" value="Genomic_DNA"/>
</dbReference>
<comment type="similarity">
    <text evidence="2 10">Belongs to the D-alanine--D-alanine ligase family.</text>
</comment>
<proteinExistence type="inferred from homology"/>
<keyword evidence="12" id="KW-0460">Magnesium</keyword>
<feature type="active site" evidence="11">
    <location>
        <position position="318"/>
    </location>
</feature>
<comment type="function">
    <text evidence="10">Cell wall formation.</text>
</comment>
<feature type="domain" description="ATP-grasp" evidence="14">
    <location>
        <begin position="147"/>
        <end position="340"/>
    </location>
</feature>
<keyword evidence="16" id="KW-1185">Reference proteome</keyword>
<dbReference type="NCBIfam" id="NF002378">
    <property type="entry name" value="PRK01372.1"/>
    <property type="match status" value="1"/>
</dbReference>
<dbReference type="GO" id="GO:0071555">
    <property type="term" value="P:cell wall organization"/>
    <property type="evidence" value="ECO:0007669"/>
    <property type="project" value="UniProtKB-KW"/>
</dbReference>
<evidence type="ECO:0000256" key="11">
    <source>
        <dbReference type="PIRSR" id="PIRSR039102-1"/>
    </source>
</evidence>
<evidence type="ECO:0000256" key="6">
    <source>
        <dbReference type="ARBA" id="ARBA00022840"/>
    </source>
</evidence>
<feature type="binding site" evidence="12">
    <location>
        <position position="307"/>
    </location>
    <ligand>
        <name>Mg(2+)</name>
        <dbReference type="ChEBI" id="CHEBI:18420"/>
        <label>2</label>
    </ligand>
</feature>
<organism evidence="15 16">
    <name type="scientific">[Clostridium] fimetarium</name>
    <dbReference type="NCBI Taxonomy" id="99656"/>
    <lineage>
        <taxon>Bacteria</taxon>
        <taxon>Bacillati</taxon>
        <taxon>Bacillota</taxon>
        <taxon>Clostridia</taxon>
        <taxon>Lachnospirales</taxon>
        <taxon>Lachnospiraceae</taxon>
    </lineage>
</organism>
<evidence type="ECO:0000256" key="1">
    <source>
        <dbReference type="ARBA" id="ARBA00004496"/>
    </source>
</evidence>
<keyword evidence="12" id="KW-0464">Manganese</keyword>
<dbReference type="Proteomes" id="UP000199701">
    <property type="component" value="Unassembled WGS sequence"/>
</dbReference>
<dbReference type="Pfam" id="PF07478">
    <property type="entry name" value="Dala_Dala_lig_C"/>
    <property type="match status" value="1"/>
</dbReference>
<feature type="active site" evidence="11">
    <location>
        <position position="187"/>
    </location>
</feature>
<dbReference type="Gene3D" id="3.30.470.20">
    <property type="entry name" value="ATP-grasp fold, B domain"/>
    <property type="match status" value="1"/>
</dbReference>
<dbReference type="InterPro" id="IPR011127">
    <property type="entry name" value="Dala_Dala_lig_N"/>
</dbReference>
<evidence type="ECO:0000256" key="4">
    <source>
        <dbReference type="ARBA" id="ARBA00022598"/>
    </source>
</evidence>
<dbReference type="HAMAP" id="MF_00047">
    <property type="entry name" value="Dala_Dala_lig"/>
    <property type="match status" value="1"/>
</dbReference>
<dbReference type="InterPro" id="IPR000291">
    <property type="entry name" value="D-Ala_lig_Van_CS"/>
</dbReference>
<evidence type="ECO:0000256" key="12">
    <source>
        <dbReference type="PIRSR" id="PIRSR039102-3"/>
    </source>
</evidence>
<dbReference type="InterPro" id="IPR011095">
    <property type="entry name" value="Dala_Dala_lig_C"/>
</dbReference>
<dbReference type="Gene3D" id="3.40.50.20">
    <property type="match status" value="1"/>
</dbReference>
<keyword evidence="4 10" id="KW-0436">Ligase</keyword>
<comment type="catalytic activity">
    <reaction evidence="10">
        <text>2 D-alanine + ATP = D-alanyl-D-alanine + ADP + phosphate + H(+)</text>
        <dbReference type="Rhea" id="RHEA:11224"/>
        <dbReference type="ChEBI" id="CHEBI:15378"/>
        <dbReference type="ChEBI" id="CHEBI:30616"/>
        <dbReference type="ChEBI" id="CHEBI:43474"/>
        <dbReference type="ChEBI" id="CHEBI:57416"/>
        <dbReference type="ChEBI" id="CHEBI:57822"/>
        <dbReference type="ChEBI" id="CHEBI:456216"/>
        <dbReference type="EC" id="6.3.2.4"/>
    </reaction>
</comment>
<dbReference type="InterPro" id="IPR016185">
    <property type="entry name" value="PreATP-grasp_dom_sf"/>
</dbReference>
<dbReference type="GO" id="GO:0008360">
    <property type="term" value="P:regulation of cell shape"/>
    <property type="evidence" value="ECO:0007669"/>
    <property type="project" value="UniProtKB-KW"/>
</dbReference>
<dbReference type="InterPro" id="IPR011761">
    <property type="entry name" value="ATP-grasp"/>
</dbReference>
<keyword evidence="5 13" id="KW-0547">Nucleotide-binding</keyword>
<name>A0A1I0MPZ8_9FIRM</name>
<dbReference type="SUPFAM" id="SSF56059">
    <property type="entry name" value="Glutathione synthetase ATP-binding domain-like"/>
    <property type="match status" value="1"/>
</dbReference>
<feature type="binding site" evidence="12">
    <location>
        <position position="309"/>
    </location>
    <ligand>
        <name>Mg(2+)</name>
        <dbReference type="ChEBI" id="CHEBI:18420"/>
        <label>2</label>
    </ligand>
</feature>
<dbReference type="EC" id="6.3.2.4" evidence="10"/>
<evidence type="ECO:0000313" key="16">
    <source>
        <dbReference type="Proteomes" id="UP000199701"/>
    </source>
</evidence>